<gene>
    <name evidence="2" type="ORF">SCAL_000646</name>
</gene>
<dbReference type="EMBL" id="LYOS01000002">
    <property type="protein sequence ID" value="OFV68006.1"/>
    <property type="molecule type" value="Genomic_DNA"/>
</dbReference>
<dbReference type="STRING" id="1838285.SCAL_000646"/>
<feature type="transmembrane region" description="Helical" evidence="1">
    <location>
        <begin position="6"/>
        <end position="24"/>
    </location>
</feature>
<evidence type="ECO:0000256" key="1">
    <source>
        <dbReference type="SAM" id="Phobius"/>
    </source>
</evidence>
<proteinExistence type="predicted"/>
<name>A0A1F2PBJ1_9EURY</name>
<evidence type="ECO:0000313" key="2">
    <source>
        <dbReference type="EMBL" id="OFV68006.1"/>
    </source>
</evidence>
<feature type="transmembrane region" description="Helical" evidence="1">
    <location>
        <begin position="36"/>
        <end position="60"/>
    </location>
</feature>
<keyword evidence="1" id="KW-1133">Transmembrane helix</keyword>
<organism evidence="2 3">
    <name type="scientific">Candidatus Syntropharchaeum caldarium</name>
    <dbReference type="NCBI Taxonomy" id="1838285"/>
    <lineage>
        <taxon>Archaea</taxon>
        <taxon>Methanobacteriati</taxon>
        <taxon>Methanobacteriota</taxon>
        <taxon>Stenosarchaea group</taxon>
        <taxon>Methanomicrobia</taxon>
        <taxon>Methanosarcinales</taxon>
        <taxon>ANME-2 cluster</taxon>
        <taxon>Candidatus Syntropharchaeum</taxon>
    </lineage>
</organism>
<comment type="caution">
    <text evidence="2">The sequence shown here is derived from an EMBL/GenBank/DDBJ whole genome shotgun (WGS) entry which is preliminary data.</text>
</comment>
<reference evidence="2" key="1">
    <citation type="submission" date="2016-05" db="EMBL/GenBank/DDBJ databases">
        <title>Microbial consortia oxidize butane by reversing methanogenesis.</title>
        <authorList>
            <person name="Laso-Perez R."/>
            <person name="Richter M."/>
            <person name="Wegener G."/>
            <person name="Musat F."/>
        </authorList>
    </citation>
    <scope>NUCLEOTIDE SEQUENCE [LARGE SCALE GENOMIC DNA]</scope>
    <source>
        <strain evidence="2">BOX2</strain>
    </source>
</reference>
<accession>A0A1F2PBJ1</accession>
<protein>
    <submittedName>
        <fullName evidence="2">Membrane protein</fullName>
    </submittedName>
</protein>
<dbReference type="Proteomes" id="UP000186940">
    <property type="component" value="Unassembled WGS sequence"/>
</dbReference>
<evidence type="ECO:0000313" key="3">
    <source>
        <dbReference type="Proteomes" id="UP000186940"/>
    </source>
</evidence>
<keyword evidence="1" id="KW-0472">Membrane</keyword>
<sequence length="102" mass="11504">MNGIEMSFDLLKTVAAFALFVYTIRMAGSVRRGTTAWVFFAMMGAFFVFARIYDWIGLIAPIVAGTVPAWEMMFTLSEELSNLFAIFCGMMGVKELYDVMVR</sequence>
<dbReference type="AlphaFoldDB" id="A0A1F2PBJ1"/>
<keyword evidence="1" id="KW-0812">Transmembrane</keyword>
<keyword evidence="3" id="KW-1185">Reference proteome</keyword>